<evidence type="ECO:0000313" key="3">
    <source>
        <dbReference type="Proteomes" id="UP001451303"/>
    </source>
</evidence>
<name>A0ABR3DSE7_NEUIN</name>
<protein>
    <submittedName>
        <fullName evidence="2">Uncharacterized protein</fullName>
    </submittedName>
</protein>
<accession>A0ABR3DSE7</accession>
<feature type="compositionally biased region" description="Basic and acidic residues" evidence="1">
    <location>
        <begin position="116"/>
        <end position="149"/>
    </location>
</feature>
<sequence>MVQSSLETTAKTKQNCCEHGTILGRVWMNAETVRAVDTKVVWPAKKKRAGGRDPCPWRYIVRLCPTWEAAPAPPVSPANWSMPLVPFVPAVRAGQCCPPSSHQVPCQIRPWTGQRGRPEHSQSPFSERRTDAKQDQTKRTKREPREVTRARHPPPPVSAIKTSLPVAVVSLNPSGLLHLSIHLPFVLQTTPTDSTFLTFVSPSVHFFNT</sequence>
<dbReference type="EMBL" id="JAVLET010000001">
    <property type="protein sequence ID" value="KAL0474798.1"/>
    <property type="molecule type" value="Genomic_DNA"/>
</dbReference>
<evidence type="ECO:0000313" key="2">
    <source>
        <dbReference type="EMBL" id="KAL0474798.1"/>
    </source>
</evidence>
<proteinExistence type="predicted"/>
<dbReference type="Proteomes" id="UP001451303">
    <property type="component" value="Unassembled WGS sequence"/>
</dbReference>
<comment type="caution">
    <text evidence="2">The sequence shown here is derived from an EMBL/GenBank/DDBJ whole genome shotgun (WGS) entry which is preliminary data.</text>
</comment>
<keyword evidence="3" id="KW-1185">Reference proteome</keyword>
<reference evidence="2 3" key="1">
    <citation type="submission" date="2023-09" db="EMBL/GenBank/DDBJ databases">
        <title>Multi-omics analysis of a traditional fermented food reveals byproduct-associated fungal strains for waste-to-food upcycling.</title>
        <authorList>
            <consortium name="Lawrence Berkeley National Laboratory"/>
            <person name="Rekdal V.M."/>
            <person name="Villalobos-Escobedo J.M."/>
            <person name="Rodriguez-Valeron N."/>
            <person name="Garcia M.O."/>
            <person name="Vasquez D.P."/>
            <person name="Damayanti I."/>
            <person name="Sorensen P.M."/>
            <person name="Baidoo E.E."/>
            <person name="De Carvalho A.C."/>
            <person name="Riley R."/>
            <person name="Lipzen A."/>
            <person name="He G."/>
            <person name="Yan M."/>
            <person name="Haridas S."/>
            <person name="Daum C."/>
            <person name="Yoshinaga Y."/>
            <person name="Ng V."/>
            <person name="Grigoriev I.V."/>
            <person name="Munk R."/>
            <person name="Nuraida L."/>
            <person name="Wijaya C.H."/>
            <person name="Morales P.-C."/>
            <person name="Keasling J.D."/>
        </authorList>
    </citation>
    <scope>NUCLEOTIDE SEQUENCE [LARGE SCALE GENOMIC DNA]</scope>
    <source>
        <strain evidence="2 3">FGSC 2613</strain>
    </source>
</reference>
<organism evidence="2 3">
    <name type="scientific">Neurospora intermedia</name>
    <dbReference type="NCBI Taxonomy" id="5142"/>
    <lineage>
        <taxon>Eukaryota</taxon>
        <taxon>Fungi</taxon>
        <taxon>Dikarya</taxon>
        <taxon>Ascomycota</taxon>
        <taxon>Pezizomycotina</taxon>
        <taxon>Sordariomycetes</taxon>
        <taxon>Sordariomycetidae</taxon>
        <taxon>Sordariales</taxon>
        <taxon>Sordariaceae</taxon>
        <taxon>Neurospora</taxon>
    </lineage>
</organism>
<feature type="region of interest" description="Disordered" evidence="1">
    <location>
        <begin position="108"/>
        <end position="159"/>
    </location>
</feature>
<evidence type="ECO:0000256" key="1">
    <source>
        <dbReference type="SAM" id="MobiDB-lite"/>
    </source>
</evidence>
<gene>
    <name evidence="2" type="ORF">QR685DRAFT_23413</name>
</gene>